<dbReference type="InterPro" id="IPR050640">
    <property type="entry name" value="Bact_2-comp_sensor_kinase"/>
</dbReference>
<feature type="transmembrane region" description="Helical" evidence="2">
    <location>
        <begin position="48"/>
        <end position="67"/>
    </location>
</feature>
<feature type="transmembrane region" description="Helical" evidence="2">
    <location>
        <begin position="73"/>
        <end position="96"/>
    </location>
</feature>
<keyword evidence="2" id="KW-1133">Transmembrane helix</keyword>
<evidence type="ECO:0000313" key="4">
    <source>
        <dbReference type="EMBL" id="SHE95078.1"/>
    </source>
</evidence>
<feature type="transmembrane region" description="Helical" evidence="2">
    <location>
        <begin position="142"/>
        <end position="165"/>
    </location>
</feature>
<keyword evidence="5" id="KW-1185">Reference proteome</keyword>
<dbReference type="PANTHER" id="PTHR34220:SF7">
    <property type="entry name" value="SENSOR HISTIDINE KINASE YPDA"/>
    <property type="match status" value="1"/>
</dbReference>
<dbReference type="GO" id="GO:0000155">
    <property type="term" value="F:phosphorelay sensor kinase activity"/>
    <property type="evidence" value="ECO:0007669"/>
    <property type="project" value="InterPro"/>
</dbReference>
<name>A0A1M4XNR3_9BACT</name>
<sequence length="378" mass="43789">MPFELRAFICSMFEIQVIVIFWFQFVRVSYRVLTGEKLVKISQKNRRILTHVAFWAFYILFFGSVYGKYGHDFQWYFLESLCMLPFVMAATYITVYGILPFYLRTRKLAITVLLMVTVLLLVTLGERIFLRLINGLPVTSDSLLGVTFLYLFLETNFMVAIAFAIKIVKKWFEQQTEKHEMEKQNLKKELQVLKAQLQPHFLFNTMNNLYSLSLAESAKTSEGIAQMAALLQSVLYECNDSEISLEKEVKLIENYIELERLRYGSNLALTFETSGLTEKRKIAPMLLFTFVENCFKHGGIQKDGKLHIHISVAVSQERLLFQAENSLPPEKRVTGQKTGGVGMANAKKRLEILYKGRYKLTIKENEVTWKVSLKLDKK</sequence>
<feature type="domain" description="Signal transduction histidine kinase internal region" evidence="3">
    <location>
        <begin position="189"/>
        <end position="266"/>
    </location>
</feature>
<dbReference type="GO" id="GO:0016020">
    <property type="term" value="C:membrane"/>
    <property type="evidence" value="ECO:0007669"/>
    <property type="project" value="InterPro"/>
</dbReference>
<feature type="transmembrane region" description="Helical" evidence="2">
    <location>
        <begin position="108"/>
        <end position="130"/>
    </location>
</feature>
<evidence type="ECO:0000259" key="3">
    <source>
        <dbReference type="Pfam" id="PF06580"/>
    </source>
</evidence>
<keyword evidence="2" id="KW-0812">Transmembrane</keyword>
<dbReference type="OrthoDB" id="9809908at2"/>
<keyword evidence="4" id="KW-0808">Transferase</keyword>
<feature type="transmembrane region" description="Helical" evidence="2">
    <location>
        <begin position="6"/>
        <end position="27"/>
    </location>
</feature>
<accession>A0A1M4XNR3</accession>
<proteinExistence type="predicted"/>
<dbReference type="PANTHER" id="PTHR34220">
    <property type="entry name" value="SENSOR HISTIDINE KINASE YPDA"/>
    <property type="match status" value="1"/>
</dbReference>
<feature type="coiled-coil region" evidence="1">
    <location>
        <begin position="169"/>
        <end position="196"/>
    </location>
</feature>
<evidence type="ECO:0000256" key="2">
    <source>
        <dbReference type="SAM" id="Phobius"/>
    </source>
</evidence>
<dbReference type="Gene3D" id="3.30.565.10">
    <property type="entry name" value="Histidine kinase-like ATPase, C-terminal domain"/>
    <property type="match status" value="1"/>
</dbReference>
<evidence type="ECO:0000313" key="5">
    <source>
        <dbReference type="Proteomes" id="UP000184164"/>
    </source>
</evidence>
<dbReference type="STRING" id="1484053.SAMN05444274_10366"/>
<organism evidence="4 5">
    <name type="scientific">Mariniphaga anaerophila</name>
    <dbReference type="NCBI Taxonomy" id="1484053"/>
    <lineage>
        <taxon>Bacteria</taxon>
        <taxon>Pseudomonadati</taxon>
        <taxon>Bacteroidota</taxon>
        <taxon>Bacteroidia</taxon>
        <taxon>Marinilabiliales</taxon>
        <taxon>Prolixibacteraceae</taxon>
        <taxon>Mariniphaga</taxon>
    </lineage>
</organism>
<keyword evidence="4" id="KW-0418">Kinase</keyword>
<dbReference type="Proteomes" id="UP000184164">
    <property type="component" value="Unassembled WGS sequence"/>
</dbReference>
<dbReference type="EMBL" id="FQUM01000003">
    <property type="protein sequence ID" value="SHE95078.1"/>
    <property type="molecule type" value="Genomic_DNA"/>
</dbReference>
<protein>
    <submittedName>
        <fullName evidence="4">Histidine kinase</fullName>
    </submittedName>
</protein>
<dbReference type="Pfam" id="PF06580">
    <property type="entry name" value="His_kinase"/>
    <property type="match status" value="1"/>
</dbReference>
<dbReference type="InterPro" id="IPR010559">
    <property type="entry name" value="Sig_transdc_His_kin_internal"/>
</dbReference>
<keyword evidence="2" id="KW-0472">Membrane</keyword>
<dbReference type="InterPro" id="IPR036890">
    <property type="entry name" value="HATPase_C_sf"/>
</dbReference>
<gene>
    <name evidence="4" type="ORF">SAMN05444274_10366</name>
</gene>
<keyword evidence="1" id="KW-0175">Coiled coil</keyword>
<reference evidence="4 5" key="1">
    <citation type="submission" date="2016-11" db="EMBL/GenBank/DDBJ databases">
        <authorList>
            <person name="Jaros S."/>
            <person name="Januszkiewicz K."/>
            <person name="Wedrychowicz H."/>
        </authorList>
    </citation>
    <scope>NUCLEOTIDE SEQUENCE [LARGE SCALE GENOMIC DNA]</scope>
    <source>
        <strain evidence="4 5">DSM 26910</strain>
    </source>
</reference>
<dbReference type="AlphaFoldDB" id="A0A1M4XNR3"/>
<evidence type="ECO:0000256" key="1">
    <source>
        <dbReference type="SAM" id="Coils"/>
    </source>
</evidence>